<accession>A0A8J2SXI4</accession>
<keyword evidence="4 5" id="KW-0413">Isomerase</keyword>
<dbReference type="InterPro" id="IPR001179">
    <property type="entry name" value="PPIase_FKBP_dom"/>
</dbReference>
<dbReference type="GO" id="GO:0000786">
    <property type="term" value="C:nucleosome"/>
    <property type="evidence" value="ECO:0007669"/>
    <property type="project" value="InterPro"/>
</dbReference>
<dbReference type="Gene3D" id="1.10.10.10">
    <property type="entry name" value="Winged helix-like DNA-binding domain superfamily/Winged helix DNA-binding domain"/>
    <property type="match status" value="1"/>
</dbReference>
<evidence type="ECO:0000313" key="9">
    <source>
        <dbReference type="Proteomes" id="UP000789595"/>
    </source>
</evidence>
<evidence type="ECO:0000313" key="8">
    <source>
        <dbReference type="EMBL" id="CAH0375927.1"/>
    </source>
</evidence>
<comment type="catalytic activity">
    <reaction evidence="1 5">
        <text>[protein]-peptidylproline (omega=180) = [protein]-peptidylproline (omega=0)</text>
        <dbReference type="Rhea" id="RHEA:16237"/>
        <dbReference type="Rhea" id="RHEA-COMP:10747"/>
        <dbReference type="Rhea" id="RHEA-COMP:10748"/>
        <dbReference type="ChEBI" id="CHEBI:83833"/>
        <dbReference type="ChEBI" id="CHEBI:83834"/>
        <dbReference type="EC" id="5.2.1.8"/>
    </reaction>
</comment>
<dbReference type="GO" id="GO:0003677">
    <property type="term" value="F:DNA binding"/>
    <property type="evidence" value="ECO:0007669"/>
    <property type="project" value="InterPro"/>
</dbReference>
<dbReference type="OrthoDB" id="1902587at2759"/>
<dbReference type="GO" id="GO:0006334">
    <property type="term" value="P:nucleosome assembly"/>
    <property type="evidence" value="ECO:0007669"/>
    <property type="project" value="InterPro"/>
</dbReference>
<evidence type="ECO:0000256" key="3">
    <source>
        <dbReference type="ARBA" id="ARBA00023110"/>
    </source>
</evidence>
<dbReference type="PANTHER" id="PTHR43811">
    <property type="entry name" value="FKBP-TYPE PEPTIDYL-PROLYL CIS-TRANS ISOMERASE FKPA"/>
    <property type="match status" value="1"/>
</dbReference>
<proteinExistence type="predicted"/>
<evidence type="ECO:0000259" key="6">
    <source>
        <dbReference type="PROSITE" id="PS50059"/>
    </source>
</evidence>
<dbReference type="SUPFAM" id="SSF54534">
    <property type="entry name" value="FKBP-like"/>
    <property type="match status" value="1"/>
</dbReference>
<evidence type="ECO:0000259" key="7">
    <source>
        <dbReference type="PROSITE" id="PS51504"/>
    </source>
</evidence>
<dbReference type="EMBL" id="CAKKNE010000005">
    <property type="protein sequence ID" value="CAH0375927.1"/>
    <property type="molecule type" value="Genomic_DNA"/>
</dbReference>
<dbReference type="PROSITE" id="PS50059">
    <property type="entry name" value="FKBP_PPIASE"/>
    <property type="match status" value="1"/>
</dbReference>
<dbReference type="PROSITE" id="PS51504">
    <property type="entry name" value="H15"/>
    <property type="match status" value="1"/>
</dbReference>
<dbReference type="PANTHER" id="PTHR43811:SF19">
    <property type="entry name" value="39 KDA FK506-BINDING NUCLEAR PROTEIN"/>
    <property type="match status" value="1"/>
</dbReference>
<keyword evidence="9" id="KW-1185">Reference proteome</keyword>
<dbReference type="Gene3D" id="3.10.50.40">
    <property type="match status" value="1"/>
</dbReference>
<evidence type="ECO:0000256" key="4">
    <source>
        <dbReference type="ARBA" id="ARBA00023235"/>
    </source>
</evidence>
<dbReference type="AlphaFoldDB" id="A0A8J2SXI4"/>
<dbReference type="EC" id="5.2.1.8" evidence="2 5"/>
<dbReference type="GO" id="GO:0003755">
    <property type="term" value="F:peptidyl-prolyl cis-trans isomerase activity"/>
    <property type="evidence" value="ECO:0007669"/>
    <property type="project" value="UniProtKB-KW"/>
</dbReference>
<keyword evidence="3 5" id="KW-0697">Rotamase</keyword>
<protein>
    <recommendedName>
        <fullName evidence="2 5">peptidylprolyl isomerase</fullName>
        <ecNumber evidence="2 5">5.2.1.8</ecNumber>
    </recommendedName>
</protein>
<reference evidence="8" key="1">
    <citation type="submission" date="2021-11" db="EMBL/GenBank/DDBJ databases">
        <authorList>
            <consortium name="Genoscope - CEA"/>
            <person name="William W."/>
        </authorList>
    </citation>
    <scope>NUCLEOTIDE SEQUENCE</scope>
</reference>
<dbReference type="Pfam" id="PF00538">
    <property type="entry name" value="Linker_histone"/>
    <property type="match status" value="1"/>
</dbReference>
<name>A0A8J2SXI4_9STRA</name>
<gene>
    <name evidence="8" type="ORF">PECAL_5P04780</name>
</gene>
<organism evidence="8 9">
    <name type="scientific">Pelagomonas calceolata</name>
    <dbReference type="NCBI Taxonomy" id="35677"/>
    <lineage>
        <taxon>Eukaryota</taxon>
        <taxon>Sar</taxon>
        <taxon>Stramenopiles</taxon>
        <taxon>Ochrophyta</taxon>
        <taxon>Pelagophyceae</taxon>
        <taxon>Pelagomonadales</taxon>
        <taxon>Pelagomonadaceae</taxon>
        <taxon>Pelagomonas</taxon>
    </lineage>
</organism>
<evidence type="ECO:0000256" key="1">
    <source>
        <dbReference type="ARBA" id="ARBA00000971"/>
    </source>
</evidence>
<dbReference type="InterPro" id="IPR036390">
    <property type="entry name" value="WH_DNA-bd_sf"/>
</dbReference>
<evidence type="ECO:0000256" key="2">
    <source>
        <dbReference type="ARBA" id="ARBA00013194"/>
    </source>
</evidence>
<sequence>MAWGCAQPLSPSMQAEDCRTKSYAIDATRCPRTRRVQVIVAIRAVQDHKGASRQAIVKYLKSEFQCENGVAIKKALKSDKLIQTGQSFRVKGDAPIAPPADEVVGTEDVTVGDGAVAQKGDEVSMSYVGTLEADGSRFDAGTNFRFTLGAGPFRSRNLTFVVGAHGSNSRTGDVIKGWDRGIIGMRVGGRRKLVVPSKLGYGKKGSAPEIPPNATLLFDVTLERIL</sequence>
<evidence type="ECO:0000256" key="5">
    <source>
        <dbReference type="PROSITE-ProRule" id="PRU00277"/>
    </source>
</evidence>
<feature type="domain" description="H15" evidence="7">
    <location>
        <begin position="29"/>
        <end position="100"/>
    </location>
</feature>
<feature type="domain" description="PPIase FKBP-type" evidence="6">
    <location>
        <begin position="120"/>
        <end position="226"/>
    </location>
</feature>
<dbReference type="Pfam" id="PF00254">
    <property type="entry name" value="FKBP_C"/>
    <property type="match status" value="1"/>
</dbReference>
<dbReference type="InterPro" id="IPR046357">
    <property type="entry name" value="PPIase_dom_sf"/>
</dbReference>
<dbReference type="InterPro" id="IPR005818">
    <property type="entry name" value="Histone_H1/H5_H15"/>
</dbReference>
<dbReference type="Proteomes" id="UP000789595">
    <property type="component" value="Unassembled WGS sequence"/>
</dbReference>
<dbReference type="SUPFAM" id="SSF46785">
    <property type="entry name" value="Winged helix' DNA-binding domain"/>
    <property type="match status" value="1"/>
</dbReference>
<comment type="caution">
    <text evidence="8">The sequence shown here is derived from an EMBL/GenBank/DDBJ whole genome shotgun (WGS) entry which is preliminary data.</text>
</comment>
<dbReference type="InterPro" id="IPR036388">
    <property type="entry name" value="WH-like_DNA-bd_sf"/>
</dbReference>